<evidence type="ECO:0000259" key="10">
    <source>
        <dbReference type="PROSITE" id="PS50157"/>
    </source>
</evidence>
<keyword evidence="3" id="KW-0677">Repeat</keyword>
<reference evidence="11 12" key="1">
    <citation type="submission" date="2024-01" db="EMBL/GenBank/DDBJ databases">
        <title>The genome of the rayed Mediterranean limpet Patella caerulea (Linnaeus, 1758).</title>
        <authorList>
            <person name="Anh-Thu Weber A."/>
            <person name="Halstead-Nussloch G."/>
        </authorList>
    </citation>
    <scope>NUCLEOTIDE SEQUENCE [LARGE SCALE GENOMIC DNA]</scope>
    <source>
        <strain evidence="11">AATW-2023a</strain>
        <tissue evidence="11">Whole specimen</tissue>
    </source>
</reference>
<accession>A0AAN8QAA6</accession>
<feature type="compositionally biased region" description="Polar residues" evidence="9">
    <location>
        <begin position="358"/>
        <end position="377"/>
    </location>
</feature>
<dbReference type="PROSITE" id="PS00028">
    <property type="entry name" value="ZINC_FINGER_C2H2_1"/>
    <property type="match status" value="2"/>
</dbReference>
<keyword evidence="5" id="KW-0862">Zinc</keyword>
<evidence type="ECO:0000256" key="5">
    <source>
        <dbReference type="ARBA" id="ARBA00022833"/>
    </source>
</evidence>
<name>A0AAN8QAA6_PATCE</name>
<dbReference type="PANTHER" id="PTHR24404:SF55">
    <property type="entry name" value="ZINC FINGER PROTEIN PEGASUS"/>
    <property type="match status" value="1"/>
</dbReference>
<evidence type="ECO:0000256" key="7">
    <source>
        <dbReference type="ARBA" id="ARBA00023242"/>
    </source>
</evidence>
<feature type="domain" description="C2H2-type" evidence="10">
    <location>
        <begin position="543"/>
        <end position="570"/>
    </location>
</feature>
<keyword evidence="4 8" id="KW-0863">Zinc-finger</keyword>
<dbReference type="InterPro" id="IPR036236">
    <property type="entry name" value="Znf_C2H2_sf"/>
</dbReference>
<evidence type="ECO:0000256" key="6">
    <source>
        <dbReference type="ARBA" id="ARBA00023125"/>
    </source>
</evidence>
<dbReference type="AlphaFoldDB" id="A0AAN8QAA6"/>
<evidence type="ECO:0000313" key="12">
    <source>
        <dbReference type="Proteomes" id="UP001347796"/>
    </source>
</evidence>
<feature type="region of interest" description="Disordered" evidence="9">
    <location>
        <begin position="26"/>
        <end position="60"/>
    </location>
</feature>
<evidence type="ECO:0000256" key="2">
    <source>
        <dbReference type="ARBA" id="ARBA00022723"/>
    </source>
</evidence>
<feature type="region of interest" description="Disordered" evidence="9">
    <location>
        <begin position="358"/>
        <end position="383"/>
    </location>
</feature>
<keyword evidence="6" id="KW-0238">DNA-binding</keyword>
<protein>
    <recommendedName>
        <fullName evidence="10">C2H2-type domain-containing protein</fullName>
    </recommendedName>
</protein>
<organism evidence="11 12">
    <name type="scientific">Patella caerulea</name>
    <name type="common">Rayed Mediterranean limpet</name>
    <dbReference type="NCBI Taxonomy" id="87958"/>
    <lineage>
        <taxon>Eukaryota</taxon>
        <taxon>Metazoa</taxon>
        <taxon>Spiralia</taxon>
        <taxon>Lophotrochozoa</taxon>
        <taxon>Mollusca</taxon>
        <taxon>Gastropoda</taxon>
        <taxon>Patellogastropoda</taxon>
        <taxon>Patelloidea</taxon>
        <taxon>Patellidae</taxon>
        <taxon>Patella</taxon>
    </lineage>
</organism>
<dbReference type="GO" id="GO:0006357">
    <property type="term" value="P:regulation of transcription by RNA polymerase II"/>
    <property type="evidence" value="ECO:0007669"/>
    <property type="project" value="TreeGrafter"/>
</dbReference>
<proteinExistence type="predicted"/>
<dbReference type="PROSITE" id="PS50157">
    <property type="entry name" value="ZINC_FINGER_C2H2_2"/>
    <property type="match status" value="3"/>
</dbReference>
<evidence type="ECO:0000256" key="8">
    <source>
        <dbReference type="PROSITE-ProRule" id="PRU00042"/>
    </source>
</evidence>
<keyword evidence="12" id="KW-1185">Reference proteome</keyword>
<evidence type="ECO:0000313" key="11">
    <source>
        <dbReference type="EMBL" id="KAK6186285.1"/>
    </source>
</evidence>
<feature type="domain" description="C2H2-type" evidence="10">
    <location>
        <begin position="135"/>
        <end position="162"/>
    </location>
</feature>
<comment type="caution">
    <text evidence="11">The sequence shown here is derived from an EMBL/GenBank/DDBJ whole genome shotgun (WGS) entry which is preliminary data.</text>
</comment>
<feature type="region of interest" description="Disordered" evidence="9">
    <location>
        <begin position="69"/>
        <end position="88"/>
    </location>
</feature>
<dbReference type="InterPro" id="IPR013087">
    <property type="entry name" value="Znf_C2H2_type"/>
</dbReference>
<keyword evidence="2" id="KW-0479">Metal-binding</keyword>
<evidence type="ECO:0000256" key="4">
    <source>
        <dbReference type="ARBA" id="ARBA00022771"/>
    </source>
</evidence>
<dbReference type="Proteomes" id="UP001347796">
    <property type="component" value="Unassembled WGS sequence"/>
</dbReference>
<feature type="compositionally biased region" description="Polar residues" evidence="9">
    <location>
        <begin position="523"/>
        <end position="543"/>
    </location>
</feature>
<dbReference type="GO" id="GO:0003700">
    <property type="term" value="F:DNA-binding transcription factor activity"/>
    <property type="evidence" value="ECO:0007669"/>
    <property type="project" value="TreeGrafter"/>
</dbReference>
<feature type="domain" description="C2H2-type" evidence="10">
    <location>
        <begin position="163"/>
        <end position="190"/>
    </location>
</feature>
<evidence type="ECO:0000256" key="1">
    <source>
        <dbReference type="ARBA" id="ARBA00004123"/>
    </source>
</evidence>
<dbReference type="InterPro" id="IPR050589">
    <property type="entry name" value="Ikaros_C2H2-ZF"/>
</dbReference>
<dbReference type="PANTHER" id="PTHR24404">
    <property type="entry name" value="ZINC FINGER PROTEIN"/>
    <property type="match status" value="1"/>
</dbReference>
<keyword evidence="7" id="KW-0539">Nucleus</keyword>
<dbReference type="EMBL" id="JAZGQO010000006">
    <property type="protein sequence ID" value="KAK6186285.1"/>
    <property type="molecule type" value="Genomic_DNA"/>
</dbReference>
<feature type="region of interest" description="Disordered" evidence="9">
    <location>
        <begin position="521"/>
        <end position="544"/>
    </location>
</feature>
<dbReference type="GO" id="GO:0008270">
    <property type="term" value="F:zinc ion binding"/>
    <property type="evidence" value="ECO:0007669"/>
    <property type="project" value="UniProtKB-KW"/>
</dbReference>
<dbReference type="Gene3D" id="3.30.160.60">
    <property type="entry name" value="Classic Zinc Finger"/>
    <property type="match status" value="2"/>
</dbReference>
<evidence type="ECO:0000256" key="9">
    <source>
        <dbReference type="SAM" id="MobiDB-lite"/>
    </source>
</evidence>
<dbReference type="GO" id="GO:0005634">
    <property type="term" value="C:nucleus"/>
    <property type="evidence" value="ECO:0007669"/>
    <property type="project" value="UniProtKB-SubCell"/>
</dbReference>
<dbReference type="Pfam" id="PF00096">
    <property type="entry name" value="zf-C2H2"/>
    <property type="match status" value="2"/>
</dbReference>
<dbReference type="GO" id="GO:0000978">
    <property type="term" value="F:RNA polymerase II cis-regulatory region sequence-specific DNA binding"/>
    <property type="evidence" value="ECO:0007669"/>
    <property type="project" value="TreeGrafter"/>
</dbReference>
<comment type="subcellular location">
    <subcellularLocation>
        <location evidence="1">Nucleus</location>
    </subcellularLocation>
</comment>
<dbReference type="SMART" id="SM00355">
    <property type="entry name" value="ZnF_C2H2"/>
    <property type="match status" value="5"/>
</dbReference>
<evidence type="ECO:0000256" key="3">
    <source>
        <dbReference type="ARBA" id="ARBA00022737"/>
    </source>
</evidence>
<gene>
    <name evidence="11" type="ORF">SNE40_008352</name>
</gene>
<feature type="compositionally biased region" description="Low complexity" evidence="9">
    <location>
        <begin position="69"/>
        <end position="78"/>
    </location>
</feature>
<sequence length="596" mass="65952">MAEDKEIQSTEEPVGLNLSAVARLLMTSSTTVRTTDGEDEERDENRPNSPPPPVTSATPPLTNVITAASTSTATVTSIPDEAPDRLHDGLASDAETDIVVDDCQSPTDLTILQSDLSPDSYEYTPLGYTTSGGYYKCRFCSFMTMTYTHLQLHMPKHGGHKALKCPMCDYTTNDKSNFRRHKRLHNRSNPATVLRCGKCEFTTVLPRKIREHYCHEHNEDYGPIMPQIATSASIVIPTYQENHFNGSRHIDIAQGHCSSTGLGQGHCTVTGVSVGSSGIHSLLTSGQGPSVQFARANPIMPNCVNQYSYDSPSHRVHEDRTIASDYLRSIVSNIIPTPRVPATSTITSSSFYLPHAVESSQDMSPTGQKAVSSNRSYQIEEDDQQKIKFKSEPFDSDDVSDVSSSAIPLVIHSREIPRPMEAQTTQRLSIDIYDGNIYQEHSNEETSSSNQMYTENMRRKYPRGSNMSHNISIKCETSHVGVQCSLPVVKRETVETEGRRGDRNTNTVLYNRGVQCELLTPRRGTNSRSTSEPGGSESQTSDTRCSHCGISFDDEVLFSIHIGCHSHTDPFVCNVCGKQCSNKYGFYSHIMRGHQC</sequence>
<dbReference type="SUPFAM" id="SSF57667">
    <property type="entry name" value="beta-beta-alpha zinc fingers"/>
    <property type="match status" value="2"/>
</dbReference>